<name>A0ABQ4MC19_9BACL</name>
<evidence type="ECO:0000313" key="4">
    <source>
        <dbReference type="Proteomes" id="UP000679992"/>
    </source>
</evidence>
<evidence type="ECO:0000259" key="2">
    <source>
        <dbReference type="Pfam" id="PF01551"/>
    </source>
</evidence>
<dbReference type="InterPro" id="IPR050570">
    <property type="entry name" value="Cell_wall_metabolism_enzyme"/>
</dbReference>
<reference evidence="3 4" key="1">
    <citation type="submission" date="2021-03" db="EMBL/GenBank/DDBJ databases">
        <title>Antimicrobial resistance genes in bacteria isolated from Japanese honey, and their potential for conferring macrolide and lincosamide resistance in the American foulbrood pathogen Paenibacillus larvae.</title>
        <authorList>
            <person name="Okamoto M."/>
            <person name="Kumagai M."/>
            <person name="Kanamori H."/>
            <person name="Takamatsu D."/>
        </authorList>
    </citation>
    <scope>NUCLEOTIDE SEQUENCE [LARGE SCALE GENOMIC DNA]</scope>
    <source>
        <strain evidence="3 4">J42TS3</strain>
    </source>
</reference>
<gene>
    <name evidence="3" type="ORF">J42TS3_25620</name>
</gene>
<keyword evidence="4" id="KW-1185">Reference proteome</keyword>
<keyword evidence="1" id="KW-0472">Membrane</keyword>
<dbReference type="Gene3D" id="2.70.70.10">
    <property type="entry name" value="Glucose Permease (Domain IIA)"/>
    <property type="match status" value="1"/>
</dbReference>
<evidence type="ECO:0000256" key="1">
    <source>
        <dbReference type="SAM" id="Phobius"/>
    </source>
</evidence>
<feature type="transmembrane region" description="Helical" evidence="1">
    <location>
        <begin position="12"/>
        <end position="31"/>
    </location>
</feature>
<keyword evidence="1" id="KW-1133">Transmembrane helix</keyword>
<comment type="caution">
    <text evidence="3">The sequence shown here is derived from an EMBL/GenBank/DDBJ whole genome shotgun (WGS) entry which is preliminary data.</text>
</comment>
<dbReference type="PANTHER" id="PTHR21666:SF285">
    <property type="entry name" value="M23 FAMILY METALLOPEPTIDASE"/>
    <property type="match status" value="1"/>
</dbReference>
<feature type="domain" description="M23ase beta-sheet core" evidence="2">
    <location>
        <begin position="164"/>
        <end position="257"/>
    </location>
</feature>
<dbReference type="InterPro" id="IPR016047">
    <property type="entry name" value="M23ase_b-sheet_dom"/>
</dbReference>
<evidence type="ECO:0000313" key="3">
    <source>
        <dbReference type="EMBL" id="GIP53527.1"/>
    </source>
</evidence>
<dbReference type="Pfam" id="PF01551">
    <property type="entry name" value="Peptidase_M23"/>
    <property type="match status" value="1"/>
</dbReference>
<dbReference type="PANTHER" id="PTHR21666">
    <property type="entry name" value="PEPTIDASE-RELATED"/>
    <property type="match status" value="1"/>
</dbReference>
<dbReference type="CDD" id="cd12797">
    <property type="entry name" value="M23_peptidase"/>
    <property type="match status" value="1"/>
</dbReference>
<dbReference type="InterPro" id="IPR011055">
    <property type="entry name" value="Dup_hybrid_motif"/>
</dbReference>
<accession>A0ABQ4MC19</accession>
<organism evidence="3 4">
    <name type="scientific">Paenibacillus vini</name>
    <dbReference type="NCBI Taxonomy" id="1476024"/>
    <lineage>
        <taxon>Bacteria</taxon>
        <taxon>Bacillati</taxon>
        <taxon>Bacillota</taxon>
        <taxon>Bacilli</taxon>
        <taxon>Bacillales</taxon>
        <taxon>Paenibacillaceae</taxon>
        <taxon>Paenibacillus</taxon>
    </lineage>
</organism>
<feature type="transmembrane region" description="Helical" evidence="1">
    <location>
        <begin position="76"/>
        <end position="97"/>
    </location>
</feature>
<dbReference type="SUPFAM" id="SSF51261">
    <property type="entry name" value="Duplicated hybrid motif"/>
    <property type="match status" value="1"/>
</dbReference>
<dbReference type="Proteomes" id="UP000679992">
    <property type="component" value="Unassembled WGS sequence"/>
</dbReference>
<protein>
    <submittedName>
        <fullName evidence="3">Peptidase M24</fullName>
    </submittedName>
</protein>
<dbReference type="EMBL" id="BOSL01000007">
    <property type="protein sequence ID" value="GIP53527.1"/>
    <property type="molecule type" value="Genomic_DNA"/>
</dbReference>
<sequence length="293" mass="32565">MKLLKKIGLMNAAMFTVLILTWIFVYAGAGLPRAYAWFSLKMVIPILGIAYLLLNVTLWVINVIKKKSTKKRRIGFIAAILLSLHLLLLMNIIQLPYPSRIQNAQPSVTVNWPFAGKTVVGWGGDSLNTNLPHITWASERWAYDLVMEPFNTGSHNPEDYGIWNQEILSPASGIVIAAYDEEHDIEPGSESFLSMEGNHVYLKLDETGTYLLLNHLKQNSLTVKIGDHVQTGDLLGRVGNSGSTSEPHLHIHHQRQNPVLTPHPVLAEGLPLYFEGTDTVPMPQKGTVVSPSF</sequence>
<keyword evidence="1" id="KW-0812">Transmembrane</keyword>
<proteinExistence type="predicted"/>
<feature type="transmembrane region" description="Helical" evidence="1">
    <location>
        <begin position="43"/>
        <end position="64"/>
    </location>
</feature>